<evidence type="ECO:0000259" key="10">
    <source>
        <dbReference type="Pfam" id="PF03639"/>
    </source>
</evidence>
<dbReference type="GO" id="GO:0042973">
    <property type="term" value="F:glucan endo-1,3-beta-D-glucosidase activity"/>
    <property type="evidence" value="ECO:0007669"/>
    <property type="project" value="UniProtKB-EC"/>
</dbReference>
<evidence type="ECO:0000313" key="12">
    <source>
        <dbReference type="EMBL" id="KAL3792976.1"/>
    </source>
</evidence>
<dbReference type="Proteomes" id="UP001516023">
    <property type="component" value="Unassembled WGS sequence"/>
</dbReference>
<keyword evidence="9" id="KW-1133">Transmembrane helix</keyword>
<sequence length="1165" mass="128527">MKKGYGSTSDRDYQALLGKATDVEAEVNGSEIAVVGEDGIPYSHSLLLHDGSGDKRTLSRTSWLHAFAVVSLAALTLTWLAYPHSTSYMIKDPMLQLNNQVVHSDRKEDEFSSKEQQSMFEGAFSAITNEPLSFKSPAELGIPVFHDRPDFSLPGSVFGSVQKGPQVGMPLPTNEWYLNLIVGLNESPGENGQYENFAGEENRVFCIPYIVDTVGTVVGIRLHYPNVVSYGTVVQSVFVSWHGLTLGTADEGFTRRYQVDEGTLPSKLGIGIRWEKNAQSQYFIRSRILRGMPYGTMEYSPGVQSVIASEVAPKLPLIDGSKELGCGTLDPHNNQVLEAADGIVAKRDIELYFPESDFTWLVFFSKPVHVRCFLNPNKVAGTVSMPPGSILAKDNRNAFQLTLDPIHDHSTDTDEPLIVRVALANNCTFGTNVNFCSENRARDQSDFKSILREHAGVYPTSPTVKYSFSNPEGGLTPETPDSKIAYLFFDWNAKDFTSKASKELIMFALPHHVDILRRLDGLSSNEIIGHCKRTLHGNTCLVKGGLWAMEEVLGGLPSFVSPRPANHRAIPALAEALSKDILYALPDNYMRGAGDTYFSGKMLAKLGRVIVIAQELRGLAETPDYDMPDTSTASGKELFQIIQSCKNEALPTEEEVVNAIDRLKQGVEVWLNGTSLAPLTYDNSWGGIVSCGCWFNGEDCDNSYPNCPSYTDPGLNFGQGFYNDHHFHYGYHIYAAAIVAQYDREWGRRYFEKVMLLIRDIANPSVNDEFFPVFRQKDWYLGNSWASGIALFGGRPYMNGRNQESSSEAIAAYEGIAMFGSVMMKAFGNGKSPRQSDNDNAYTACQVFNIGRFLATTEIRSADRYWHVYSPKRDAIYPDSYKPSVVSMMWDTMCQFQTWFGSAPYLAYGIQLLPLTPISERRDTDQWLRQMYPSFVESCESNDGCVNEGWAILLYAVLATLGHKELALEKVLAMPEGVFLSAGGSGHSLSNTLWYISSRPTPIVPYDLEEPSTSINSKPVPISVKESTVDCGCPDTCTNEALETNADGFTCKERIQWLMINKGLNELGACEQVAGNEYISLCSACNPKVCAAKSTPDKSGLENVVTAGCPPCNEEICASDMNRCQISTAPYLCYEGLAAGGCTPETWITGETLPCSACCELYEGC</sequence>
<evidence type="ECO:0000256" key="7">
    <source>
        <dbReference type="ARBA" id="ARBA00023316"/>
    </source>
</evidence>
<dbReference type="GO" id="GO:0000272">
    <property type="term" value="P:polysaccharide catabolic process"/>
    <property type="evidence" value="ECO:0007669"/>
    <property type="project" value="UniProtKB-KW"/>
</dbReference>
<evidence type="ECO:0000256" key="5">
    <source>
        <dbReference type="ARBA" id="ARBA00023277"/>
    </source>
</evidence>
<dbReference type="Gene3D" id="2.70.98.30">
    <property type="entry name" value="Golgi alpha-mannosidase II, domain 4"/>
    <property type="match status" value="1"/>
</dbReference>
<keyword evidence="4" id="KW-0378">Hydrolase</keyword>
<dbReference type="GO" id="GO:0071555">
    <property type="term" value="P:cell wall organization"/>
    <property type="evidence" value="ECO:0007669"/>
    <property type="project" value="UniProtKB-KW"/>
</dbReference>
<feature type="transmembrane region" description="Helical" evidence="9">
    <location>
        <begin position="63"/>
        <end position="82"/>
    </location>
</feature>
<dbReference type="InterPro" id="IPR040451">
    <property type="entry name" value="GH81_N"/>
</dbReference>
<keyword evidence="5" id="KW-0119">Carbohydrate metabolism</keyword>
<evidence type="ECO:0000256" key="4">
    <source>
        <dbReference type="ARBA" id="ARBA00022801"/>
    </source>
</evidence>
<evidence type="ECO:0000256" key="1">
    <source>
        <dbReference type="ARBA" id="ARBA00000382"/>
    </source>
</evidence>
<proteinExistence type="inferred from homology"/>
<evidence type="ECO:0000313" key="13">
    <source>
        <dbReference type="Proteomes" id="UP001516023"/>
    </source>
</evidence>
<evidence type="ECO:0000256" key="8">
    <source>
        <dbReference type="ARBA" id="ARBA00023326"/>
    </source>
</evidence>
<keyword evidence="9" id="KW-0812">Transmembrane</keyword>
<accession>A0ABD3PZY7</accession>
<evidence type="ECO:0000256" key="9">
    <source>
        <dbReference type="SAM" id="Phobius"/>
    </source>
</evidence>
<feature type="domain" description="Glycosyl hydrolase family 81 C-terminal" evidence="11">
    <location>
        <begin position="629"/>
        <end position="964"/>
    </location>
</feature>
<dbReference type="EC" id="3.2.1.39" evidence="3"/>
<keyword evidence="13" id="KW-1185">Reference proteome</keyword>
<comment type="catalytic activity">
    <reaction evidence="1">
        <text>Hydrolysis of (1-&gt;3)-beta-D-glucosidic linkages in (1-&gt;3)-beta-D-glucans.</text>
        <dbReference type="EC" id="3.2.1.39"/>
    </reaction>
</comment>
<evidence type="ECO:0000256" key="3">
    <source>
        <dbReference type="ARBA" id="ARBA00012780"/>
    </source>
</evidence>
<dbReference type="PANTHER" id="PTHR31983">
    <property type="entry name" value="ENDO-1,3(4)-BETA-GLUCANASE 1"/>
    <property type="match status" value="1"/>
</dbReference>
<evidence type="ECO:0000259" key="11">
    <source>
        <dbReference type="Pfam" id="PF17652"/>
    </source>
</evidence>
<comment type="caution">
    <text evidence="12">The sequence shown here is derived from an EMBL/GenBank/DDBJ whole genome shotgun (WGS) entry which is preliminary data.</text>
</comment>
<dbReference type="InterPro" id="IPR040720">
    <property type="entry name" value="GH81_C"/>
</dbReference>
<keyword evidence="8" id="KW-0624">Polysaccharide degradation</keyword>
<reference evidence="12 13" key="1">
    <citation type="journal article" date="2020" name="G3 (Bethesda)">
        <title>Improved Reference Genome for Cyclotella cryptica CCMP332, a Model for Cell Wall Morphogenesis, Salinity Adaptation, and Lipid Production in Diatoms (Bacillariophyta).</title>
        <authorList>
            <person name="Roberts W.R."/>
            <person name="Downey K.M."/>
            <person name="Ruck E.C."/>
            <person name="Traller J.C."/>
            <person name="Alverson A.J."/>
        </authorList>
    </citation>
    <scope>NUCLEOTIDE SEQUENCE [LARGE SCALE GENOMIC DNA]</scope>
    <source>
        <strain evidence="12 13">CCMP332</strain>
    </source>
</reference>
<protein>
    <recommendedName>
        <fullName evidence="3">glucan endo-1,3-beta-D-glucosidase</fullName>
        <ecNumber evidence="3">3.2.1.39</ecNumber>
    </recommendedName>
</protein>
<comment type="similarity">
    <text evidence="2">Belongs to the glycosyl hydrolase 81 family.</text>
</comment>
<evidence type="ECO:0000256" key="6">
    <source>
        <dbReference type="ARBA" id="ARBA00023295"/>
    </source>
</evidence>
<dbReference type="PROSITE" id="PS52008">
    <property type="entry name" value="GH81"/>
    <property type="match status" value="1"/>
</dbReference>
<evidence type="ECO:0000256" key="2">
    <source>
        <dbReference type="ARBA" id="ARBA00010730"/>
    </source>
</evidence>
<dbReference type="PANTHER" id="PTHR31983:SF0">
    <property type="entry name" value="GLUCAN ENDO-1,3-BETA-D-GLUCOSIDASE 2"/>
    <property type="match status" value="1"/>
</dbReference>
<dbReference type="AlphaFoldDB" id="A0ABD3PZY7"/>
<dbReference type="Pfam" id="PF17652">
    <property type="entry name" value="Glyco_hydro81C"/>
    <property type="match status" value="1"/>
</dbReference>
<dbReference type="InterPro" id="IPR005200">
    <property type="entry name" value="Endo-beta-glucanase"/>
</dbReference>
<organism evidence="12 13">
    <name type="scientific">Cyclotella cryptica</name>
    <dbReference type="NCBI Taxonomy" id="29204"/>
    <lineage>
        <taxon>Eukaryota</taxon>
        <taxon>Sar</taxon>
        <taxon>Stramenopiles</taxon>
        <taxon>Ochrophyta</taxon>
        <taxon>Bacillariophyta</taxon>
        <taxon>Coscinodiscophyceae</taxon>
        <taxon>Thalassiosirophycidae</taxon>
        <taxon>Stephanodiscales</taxon>
        <taxon>Stephanodiscaceae</taxon>
        <taxon>Cyclotella</taxon>
    </lineage>
</organism>
<name>A0ABD3PZY7_9STRA</name>
<dbReference type="Pfam" id="PF03639">
    <property type="entry name" value="Glyco_hydro_81"/>
    <property type="match status" value="1"/>
</dbReference>
<keyword evidence="6" id="KW-0326">Glycosidase</keyword>
<keyword evidence="7" id="KW-0961">Cell wall biogenesis/degradation</keyword>
<keyword evidence="9" id="KW-0472">Membrane</keyword>
<gene>
    <name evidence="12" type="ORF">HJC23_010989</name>
</gene>
<feature type="domain" description="Glycosyl hydrolase family 81 N-terminal" evidence="10">
    <location>
        <begin position="442"/>
        <end position="551"/>
    </location>
</feature>
<dbReference type="EMBL" id="JABMIG020000096">
    <property type="protein sequence ID" value="KAL3792976.1"/>
    <property type="molecule type" value="Genomic_DNA"/>
</dbReference>